<evidence type="ECO:0000313" key="7">
    <source>
        <dbReference type="Proteomes" id="UP000587211"/>
    </source>
</evidence>
<dbReference type="PANTHER" id="PTHR34698:SF2">
    <property type="entry name" value="5-OXOPROLINASE SUBUNIT B"/>
    <property type="match status" value="1"/>
</dbReference>
<keyword evidence="3" id="KW-0067">ATP-binding</keyword>
<protein>
    <submittedName>
        <fullName evidence="5">Carboxyltransferase domain-containing protein</fullName>
    </submittedName>
    <submittedName>
        <fullName evidence="6">KipI family sensor histidine kinase inhibitor</fullName>
    </submittedName>
</protein>
<feature type="domain" description="Carboxyltransferase" evidence="4">
    <location>
        <begin position="1"/>
        <end position="195"/>
    </location>
</feature>
<evidence type="ECO:0000313" key="6">
    <source>
        <dbReference type="EMBL" id="NYI38797.1"/>
    </source>
</evidence>
<evidence type="ECO:0000313" key="5">
    <source>
        <dbReference type="EMBL" id="MBD1272011.1"/>
    </source>
</evidence>
<dbReference type="Proteomes" id="UP000659061">
    <property type="component" value="Unassembled WGS sequence"/>
</dbReference>
<proteinExistence type="predicted"/>
<dbReference type="GO" id="GO:0004860">
    <property type="term" value="F:protein kinase inhibitor activity"/>
    <property type="evidence" value="ECO:0007669"/>
    <property type="project" value="UniProtKB-KW"/>
</dbReference>
<evidence type="ECO:0000256" key="1">
    <source>
        <dbReference type="ARBA" id="ARBA00022741"/>
    </source>
</evidence>
<keyword evidence="5" id="KW-0808">Transferase</keyword>
<dbReference type="InterPro" id="IPR029000">
    <property type="entry name" value="Cyclophilin-like_dom_sf"/>
</dbReference>
<dbReference type="GO" id="GO:0016740">
    <property type="term" value="F:transferase activity"/>
    <property type="evidence" value="ECO:0007669"/>
    <property type="project" value="UniProtKB-KW"/>
</dbReference>
<keyword evidence="1" id="KW-0547">Nucleotide-binding</keyword>
<dbReference type="SMART" id="SM00796">
    <property type="entry name" value="AHS1"/>
    <property type="match status" value="1"/>
</dbReference>
<dbReference type="GO" id="GO:0016787">
    <property type="term" value="F:hydrolase activity"/>
    <property type="evidence" value="ECO:0007669"/>
    <property type="project" value="UniProtKB-KW"/>
</dbReference>
<dbReference type="AlphaFoldDB" id="A0A8I0FZV4"/>
<evidence type="ECO:0000259" key="4">
    <source>
        <dbReference type="SMART" id="SM00796"/>
    </source>
</evidence>
<comment type="caution">
    <text evidence="5">The sequence shown here is derived from an EMBL/GenBank/DDBJ whole genome shotgun (WGS) entry which is preliminary data.</text>
</comment>
<dbReference type="Pfam" id="PF02682">
    <property type="entry name" value="CT_C_D"/>
    <property type="match status" value="1"/>
</dbReference>
<dbReference type="EMBL" id="JACWMT010000004">
    <property type="protein sequence ID" value="MBD1272011.1"/>
    <property type="molecule type" value="Genomic_DNA"/>
</dbReference>
<gene>
    <name evidence="6" type="ORF">BJ975_002172</name>
    <name evidence="5" type="ORF">IDH50_17330</name>
</gene>
<organism evidence="5 8">
    <name type="scientific">Aeromicrobium tamlense</name>
    <dbReference type="NCBI Taxonomy" id="375541"/>
    <lineage>
        <taxon>Bacteria</taxon>
        <taxon>Bacillati</taxon>
        <taxon>Actinomycetota</taxon>
        <taxon>Actinomycetes</taxon>
        <taxon>Propionibacteriales</taxon>
        <taxon>Nocardioidaceae</taxon>
        <taxon>Aeromicrobium</taxon>
    </lineage>
</organism>
<reference evidence="5" key="2">
    <citation type="submission" date="2020-09" db="EMBL/GenBank/DDBJ databases">
        <title>Novel species in genus Aeromicrobium.</title>
        <authorList>
            <person name="Zhang G."/>
        </authorList>
    </citation>
    <scope>NUCLEOTIDE SEQUENCE</scope>
    <source>
        <strain evidence="5">SSW1-57</strain>
    </source>
</reference>
<evidence type="ECO:0000256" key="2">
    <source>
        <dbReference type="ARBA" id="ARBA00022801"/>
    </source>
</evidence>
<dbReference type="Gene3D" id="3.30.1360.40">
    <property type="match status" value="1"/>
</dbReference>
<dbReference type="PANTHER" id="PTHR34698">
    <property type="entry name" value="5-OXOPROLINASE SUBUNIT B"/>
    <property type="match status" value="1"/>
</dbReference>
<dbReference type="SUPFAM" id="SSF160467">
    <property type="entry name" value="PH0987 N-terminal domain-like"/>
    <property type="match status" value="1"/>
</dbReference>
<keyword evidence="6" id="KW-0649">Protein kinase inhibitor</keyword>
<accession>A0A8I0FZV4</accession>
<evidence type="ECO:0000256" key="3">
    <source>
        <dbReference type="ARBA" id="ARBA00022840"/>
    </source>
</evidence>
<dbReference type="Gene3D" id="2.40.100.10">
    <property type="entry name" value="Cyclophilin-like"/>
    <property type="match status" value="1"/>
</dbReference>
<dbReference type="GO" id="GO:0005524">
    <property type="term" value="F:ATP binding"/>
    <property type="evidence" value="ECO:0007669"/>
    <property type="project" value="UniProtKB-KW"/>
</dbReference>
<keyword evidence="2" id="KW-0378">Hydrolase</keyword>
<evidence type="ECO:0000313" key="8">
    <source>
        <dbReference type="Proteomes" id="UP000659061"/>
    </source>
</evidence>
<dbReference type="SUPFAM" id="SSF50891">
    <property type="entry name" value="Cyclophilin-like"/>
    <property type="match status" value="1"/>
</dbReference>
<sequence>MRLMPAGTAAVLAEVADLEEMMALYRGLQQARDTPEGHGITELVPAVRTVLIEFDAAITTARRVAAIAAEQSLATVSDGAVDVLTIQAVYDGVDLDATCAELGMTRAAFVQWHTGLSWRVAFTGFAPGFGYLVAPGHTASIPRLSEPRTRVPAGSIAMADHFTGIYPSDSPGGWRIVGHTDHLLFDVDRPEPVTLTPGTAVRFEVRP</sequence>
<dbReference type="InterPro" id="IPR003833">
    <property type="entry name" value="CT_C_D"/>
</dbReference>
<reference evidence="6 7" key="1">
    <citation type="submission" date="2020-07" db="EMBL/GenBank/DDBJ databases">
        <title>Sequencing the genomes of 1000 actinobacteria strains.</title>
        <authorList>
            <person name="Klenk H.-P."/>
        </authorList>
    </citation>
    <scope>NUCLEOTIDE SEQUENCE [LARGE SCALE GENOMIC DNA]</scope>
    <source>
        <strain evidence="6 7">DSM 19087</strain>
    </source>
</reference>
<dbReference type="EMBL" id="JACBZN010000001">
    <property type="protein sequence ID" value="NYI38797.1"/>
    <property type="molecule type" value="Genomic_DNA"/>
</dbReference>
<keyword evidence="7" id="KW-1185">Reference proteome</keyword>
<name>A0A8I0FZV4_9ACTN</name>
<dbReference type="Proteomes" id="UP000587211">
    <property type="component" value="Unassembled WGS sequence"/>
</dbReference>
<dbReference type="InterPro" id="IPR010016">
    <property type="entry name" value="PxpB"/>
</dbReference>